<accession>A0ABS4EHD7</accession>
<comment type="caution">
    <text evidence="2">The sequence shown here is derived from an EMBL/GenBank/DDBJ whole genome shotgun (WGS) entry which is preliminary data.</text>
</comment>
<feature type="transmembrane region" description="Helical" evidence="1">
    <location>
        <begin position="6"/>
        <end position="28"/>
    </location>
</feature>
<evidence type="ECO:0000256" key="1">
    <source>
        <dbReference type="SAM" id="Phobius"/>
    </source>
</evidence>
<reference evidence="2 3" key="1">
    <citation type="submission" date="2021-03" db="EMBL/GenBank/DDBJ databases">
        <title>Genomic Encyclopedia of Type Strains, Phase IV (KMG-IV): sequencing the most valuable type-strain genomes for metagenomic binning, comparative biology and taxonomic classification.</title>
        <authorList>
            <person name="Goeker M."/>
        </authorList>
    </citation>
    <scope>NUCLEOTIDE SEQUENCE [LARGE SCALE GENOMIC DNA]</scope>
    <source>
        <strain evidence="2 3">DSM 26427</strain>
    </source>
</reference>
<keyword evidence="3" id="KW-1185">Reference proteome</keyword>
<protein>
    <submittedName>
        <fullName evidence="2">Uncharacterized protein</fullName>
    </submittedName>
</protein>
<gene>
    <name evidence="2" type="ORF">J2Z75_000828</name>
</gene>
<keyword evidence="1" id="KW-0812">Transmembrane</keyword>
<evidence type="ECO:0000313" key="2">
    <source>
        <dbReference type="EMBL" id="MBP1857348.1"/>
    </source>
</evidence>
<evidence type="ECO:0000313" key="3">
    <source>
        <dbReference type="Proteomes" id="UP000823786"/>
    </source>
</evidence>
<organism evidence="2 3">
    <name type="scientific">Rhizobium herbae</name>
    <dbReference type="NCBI Taxonomy" id="508661"/>
    <lineage>
        <taxon>Bacteria</taxon>
        <taxon>Pseudomonadati</taxon>
        <taxon>Pseudomonadota</taxon>
        <taxon>Alphaproteobacteria</taxon>
        <taxon>Hyphomicrobiales</taxon>
        <taxon>Rhizobiaceae</taxon>
        <taxon>Rhizobium/Agrobacterium group</taxon>
        <taxon>Rhizobium</taxon>
    </lineage>
</organism>
<proteinExistence type="predicted"/>
<keyword evidence="1" id="KW-1133">Transmembrane helix</keyword>
<sequence>MTTFFYHFALFDAFILGAIVLLVGLSLFGHHEA</sequence>
<name>A0ABS4EHD7_9HYPH</name>
<keyword evidence="1" id="KW-0472">Membrane</keyword>
<dbReference type="Proteomes" id="UP000823786">
    <property type="component" value="Unassembled WGS sequence"/>
</dbReference>
<dbReference type="EMBL" id="JAGGJV010000001">
    <property type="protein sequence ID" value="MBP1857348.1"/>
    <property type="molecule type" value="Genomic_DNA"/>
</dbReference>